<evidence type="ECO:0000313" key="3">
    <source>
        <dbReference type="EMBL" id="MBX8643413.1"/>
    </source>
</evidence>
<dbReference type="Proteomes" id="UP000716004">
    <property type="component" value="Unassembled WGS sequence"/>
</dbReference>
<dbReference type="Proteomes" id="UP000750197">
    <property type="component" value="Unassembled WGS sequence"/>
</dbReference>
<reference evidence="3" key="1">
    <citation type="submission" date="2021-05" db="EMBL/GenBank/DDBJ databases">
        <title>Genomic insights into ecological role and evolution of a novel Thermoplasmata order Candidatus Sysuiplasmatales.</title>
        <authorList>
            <person name="Yuan Y."/>
        </authorList>
    </citation>
    <scope>NUCLEOTIDE SEQUENCE</scope>
    <source>
        <strain evidence="3">TUT19-bin139</strain>
        <strain evidence="2">YP2-bin.285</strain>
    </source>
</reference>
<proteinExistence type="predicted"/>
<dbReference type="EMBL" id="JAHEAC010000006">
    <property type="protein sequence ID" value="MBX8643413.1"/>
    <property type="molecule type" value="Genomic_DNA"/>
</dbReference>
<keyword evidence="1" id="KW-0812">Transmembrane</keyword>
<keyword evidence="1" id="KW-1133">Transmembrane helix</keyword>
<evidence type="ECO:0000313" key="2">
    <source>
        <dbReference type="EMBL" id="MBX8632409.1"/>
    </source>
</evidence>
<organism evidence="3 4">
    <name type="scientific">Candidatus Sysuiplasma superficiale</name>
    <dbReference type="NCBI Taxonomy" id="2823368"/>
    <lineage>
        <taxon>Archaea</taxon>
        <taxon>Methanobacteriati</taxon>
        <taxon>Thermoplasmatota</taxon>
        <taxon>Thermoplasmata</taxon>
        <taxon>Candidatus Sysuiplasmatales</taxon>
        <taxon>Candidatus Sysuiplasmataceae</taxon>
        <taxon>Candidatus Sysuiplasma</taxon>
    </lineage>
</organism>
<feature type="transmembrane region" description="Helical" evidence="1">
    <location>
        <begin position="51"/>
        <end position="72"/>
    </location>
</feature>
<evidence type="ECO:0000256" key="1">
    <source>
        <dbReference type="SAM" id="Phobius"/>
    </source>
</evidence>
<dbReference type="AlphaFoldDB" id="A0A8J7YM71"/>
<accession>A0A8J7YM71</accession>
<gene>
    <name evidence="2" type="ORF">J9259_07855</name>
    <name evidence="3" type="ORF">KIY12_01605</name>
</gene>
<evidence type="ECO:0000313" key="4">
    <source>
        <dbReference type="Proteomes" id="UP000750197"/>
    </source>
</evidence>
<name>A0A8J7YM71_9ARCH</name>
<sequence>MQGEERENEPETKDGLDEWVDELDRLIGIEEMTDEEIAAQHAAADKEKGSALLLAIVVAIVILAAAAVLLYLRIL</sequence>
<dbReference type="EMBL" id="JAGVSJ010000025">
    <property type="protein sequence ID" value="MBX8632409.1"/>
    <property type="molecule type" value="Genomic_DNA"/>
</dbReference>
<comment type="caution">
    <text evidence="3">The sequence shown here is derived from an EMBL/GenBank/DDBJ whole genome shotgun (WGS) entry which is preliminary data.</text>
</comment>
<protein>
    <submittedName>
        <fullName evidence="3">Uncharacterized protein</fullName>
    </submittedName>
</protein>
<keyword evidence="1" id="KW-0472">Membrane</keyword>